<gene>
    <name evidence="2" type="ORF">TSOC_010843</name>
</gene>
<sequence>MAFSRALLIAACLALAVAAPERNPKDCVSPNLLSVAGLNVYPSTRQIQSSSVQALQDKTTVQVAQNFQVTYYSTFKVGGADLGVCLRGAGWGDAAWPFVSPGLVAHLTRGRHRPATAIPLRPAPA</sequence>
<feature type="chain" id="PRO_5014322236" evidence="1">
    <location>
        <begin position="19"/>
        <end position="125"/>
    </location>
</feature>
<keyword evidence="1" id="KW-0732">Signal</keyword>
<dbReference type="EMBL" id="PGGS01000543">
    <property type="protein sequence ID" value="PNH03140.1"/>
    <property type="molecule type" value="Genomic_DNA"/>
</dbReference>
<name>A0A2J7ZSC8_9CHLO</name>
<feature type="signal peptide" evidence="1">
    <location>
        <begin position="1"/>
        <end position="18"/>
    </location>
</feature>
<evidence type="ECO:0000313" key="3">
    <source>
        <dbReference type="Proteomes" id="UP000236333"/>
    </source>
</evidence>
<evidence type="ECO:0000256" key="1">
    <source>
        <dbReference type="SAM" id="SignalP"/>
    </source>
</evidence>
<dbReference type="AlphaFoldDB" id="A0A2J7ZSC8"/>
<organism evidence="2 3">
    <name type="scientific">Tetrabaena socialis</name>
    <dbReference type="NCBI Taxonomy" id="47790"/>
    <lineage>
        <taxon>Eukaryota</taxon>
        <taxon>Viridiplantae</taxon>
        <taxon>Chlorophyta</taxon>
        <taxon>core chlorophytes</taxon>
        <taxon>Chlorophyceae</taxon>
        <taxon>CS clade</taxon>
        <taxon>Chlamydomonadales</taxon>
        <taxon>Tetrabaenaceae</taxon>
        <taxon>Tetrabaena</taxon>
    </lineage>
</organism>
<keyword evidence="3" id="KW-1185">Reference proteome</keyword>
<proteinExistence type="predicted"/>
<dbReference type="Proteomes" id="UP000236333">
    <property type="component" value="Unassembled WGS sequence"/>
</dbReference>
<dbReference type="OrthoDB" id="409848at2759"/>
<accession>A0A2J7ZSC8</accession>
<comment type="caution">
    <text evidence="2">The sequence shown here is derived from an EMBL/GenBank/DDBJ whole genome shotgun (WGS) entry which is preliminary data.</text>
</comment>
<reference evidence="2 3" key="1">
    <citation type="journal article" date="2017" name="Mol. Biol. Evol.">
        <title>The 4-celled Tetrabaena socialis nuclear genome reveals the essential components for genetic control of cell number at the origin of multicellularity in the volvocine lineage.</title>
        <authorList>
            <person name="Featherston J."/>
            <person name="Arakaki Y."/>
            <person name="Hanschen E.R."/>
            <person name="Ferris P.J."/>
            <person name="Michod R.E."/>
            <person name="Olson B.J.S.C."/>
            <person name="Nozaki H."/>
            <person name="Durand P.M."/>
        </authorList>
    </citation>
    <scope>NUCLEOTIDE SEQUENCE [LARGE SCALE GENOMIC DNA]</scope>
    <source>
        <strain evidence="2 3">NIES-571</strain>
    </source>
</reference>
<protein>
    <submittedName>
        <fullName evidence="2">Uncharacterized protein</fullName>
    </submittedName>
</protein>
<evidence type="ECO:0000313" key="2">
    <source>
        <dbReference type="EMBL" id="PNH03140.1"/>
    </source>
</evidence>